<evidence type="ECO:0000313" key="1">
    <source>
        <dbReference type="EMBL" id="NHN55790.1"/>
    </source>
</evidence>
<dbReference type="Proteomes" id="UP000744769">
    <property type="component" value="Unassembled WGS sequence"/>
</dbReference>
<dbReference type="RefSeq" id="WP_166195934.1">
    <property type="nucleotide sequence ID" value="NZ_JAAOIV010000005.1"/>
</dbReference>
<dbReference type="EMBL" id="JAAOIV010000005">
    <property type="protein sequence ID" value="NHN55790.1"/>
    <property type="molecule type" value="Genomic_DNA"/>
</dbReference>
<dbReference type="AlphaFoldDB" id="A0A967B1Q9"/>
<protein>
    <submittedName>
        <fullName evidence="1">Uncharacterized protein</fullName>
    </submittedName>
</protein>
<name>A0A967B1Q9_9MICO</name>
<reference evidence="1" key="1">
    <citation type="submission" date="2020-03" db="EMBL/GenBank/DDBJ databases">
        <title>Draft sequencing of Calidifontibacter sp. DB0510.</title>
        <authorList>
            <person name="Kim D.-U."/>
        </authorList>
    </citation>
    <scope>NUCLEOTIDE SEQUENCE</scope>
    <source>
        <strain evidence="1">DB0510</strain>
    </source>
</reference>
<gene>
    <name evidence="1" type="ORF">G9U51_08370</name>
</gene>
<organism evidence="1 2">
    <name type="scientific">Metallococcus carri</name>
    <dbReference type="NCBI Taxonomy" id="1656884"/>
    <lineage>
        <taxon>Bacteria</taxon>
        <taxon>Bacillati</taxon>
        <taxon>Actinomycetota</taxon>
        <taxon>Actinomycetes</taxon>
        <taxon>Micrococcales</taxon>
        <taxon>Dermacoccaceae</taxon>
        <taxon>Metallococcus</taxon>
    </lineage>
</organism>
<proteinExistence type="predicted"/>
<comment type="caution">
    <text evidence="1">The sequence shown here is derived from an EMBL/GenBank/DDBJ whole genome shotgun (WGS) entry which is preliminary data.</text>
</comment>
<keyword evidence="2" id="KW-1185">Reference proteome</keyword>
<sequence length="196" mass="21706">MSVMTRRRLVDTVSPLALDLARTAVKAGMVLSELADPQERVQLQLAARAGAVREHEWQQVRQLLADATERAARAHPNSSGFCTACGQALRWVVTSNGRRMPLDPLPTRRGNVELRPSGRQLLAFVHGNHEIPIKAESAYRAHQATCPNRVKPRPDGEAVVKQFVPRCRVCRHPMDPDLFAAGERSHPCCDPDEVPS</sequence>
<evidence type="ECO:0000313" key="2">
    <source>
        <dbReference type="Proteomes" id="UP000744769"/>
    </source>
</evidence>
<accession>A0A967B1Q9</accession>